<dbReference type="AlphaFoldDB" id="A0A7S0QLB2"/>
<evidence type="ECO:0000313" key="1">
    <source>
        <dbReference type="EMBL" id="CAD8636653.1"/>
    </source>
</evidence>
<gene>
    <name evidence="1" type="ORF">CCUR1050_LOCUS14337</name>
</gene>
<name>A0A7S0QLB2_9CRYP</name>
<organism evidence="1">
    <name type="scientific">Cryptomonas curvata</name>
    <dbReference type="NCBI Taxonomy" id="233186"/>
    <lineage>
        <taxon>Eukaryota</taxon>
        <taxon>Cryptophyceae</taxon>
        <taxon>Cryptomonadales</taxon>
        <taxon>Cryptomonadaceae</taxon>
        <taxon>Cryptomonas</taxon>
    </lineage>
</organism>
<protein>
    <submittedName>
        <fullName evidence="1">Uncharacterized protein</fullName>
    </submittedName>
</protein>
<accession>A0A7S0QLB2</accession>
<reference evidence="1" key="1">
    <citation type="submission" date="2021-01" db="EMBL/GenBank/DDBJ databases">
        <authorList>
            <person name="Corre E."/>
            <person name="Pelletier E."/>
            <person name="Niang G."/>
            <person name="Scheremetjew M."/>
            <person name="Finn R."/>
            <person name="Kale V."/>
            <person name="Holt S."/>
            <person name="Cochrane G."/>
            <person name="Meng A."/>
            <person name="Brown T."/>
            <person name="Cohen L."/>
        </authorList>
    </citation>
    <scope>NUCLEOTIDE SEQUENCE</scope>
    <source>
        <strain evidence="1">CCAP979/52</strain>
    </source>
</reference>
<sequence length="223" mass="24748">MEQARKENLILPLDSEHINPVSDFYGIIPSYELTSISKQLKISREDMHAVLASYGLPSSPSWCQCQAMLSVLLGTYPRVSSRIKADQRGWQAPWGPACEDLASWPLSGLEQQPALGLIDDTDPEPQDPELPMTSLEALEAMFEISEASAATDASEFMADWNSLPLEEKLRHNSVAAIFGSHLLRFRDAQRAKCSLGMIRSEVRSGSIQRFLSGEAHWLGMESL</sequence>
<proteinExistence type="predicted"/>
<dbReference type="EMBL" id="HBEZ01025962">
    <property type="protein sequence ID" value="CAD8636653.1"/>
    <property type="molecule type" value="Transcribed_RNA"/>
</dbReference>